<comment type="caution">
    <text evidence="1">The sequence shown here is derived from an EMBL/GenBank/DDBJ whole genome shotgun (WGS) entry which is preliminary data.</text>
</comment>
<protein>
    <recommendedName>
        <fullName evidence="3">DUF1795 domain-containing protein</fullName>
    </recommendedName>
</protein>
<name>A0A6N7PVF4_9BACT</name>
<dbReference type="RefSeq" id="WP_153821277.1">
    <property type="nucleotide sequence ID" value="NZ_WJIE01000006.1"/>
</dbReference>
<dbReference type="OrthoDB" id="5512150at2"/>
<reference evidence="1 2" key="1">
    <citation type="submission" date="2019-10" db="EMBL/GenBank/DDBJ databases">
        <title>A soil myxobacterium in the family Polyangiaceae.</title>
        <authorList>
            <person name="Li Y."/>
            <person name="Wang J."/>
        </authorList>
    </citation>
    <scope>NUCLEOTIDE SEQUENCE [LARGE SCALE GENOMIC DNA]</scope>
    <source>
        <strain evidence="1 2">DSM 14734</strain>
    </source>
</reference>
<dbReference type="AlphaFoldDB" id="A0A6N7PVF4"/>
<organism evidence="1 2">
    <name type="scientific">Polyangium spumosum</name>
    <dbReference type="NCBI Taxonomy" id="889282"/>
    <lineage>
        <taxon>Bacteria</taxon>
        <taxon>Pseudomonadati</taxon>
        <taxon>Myxococcota</taxon>
        <taxon>Polyangia</taxon>
        <taxon>Polyangiales</taxon>
        <taxon>Polyangiaceae</taxon>
        <taxon>Polyangium</taxon>
    </lineage>
</organism>
<keyword evidence="2" id="KW-1185">Reference proteome</keyword>
<accession>A0A6N7PVF4</accession>
<evidence type="ECO:0008006" key="3">
    <source>
        <dbReference type="Google" id="ProtNLM"/>
    </source>
</evidence>
<sequence length="147" mass="16470">MMRLNLDGYSLDLPPDWSGLEDVTYSDPSTLPPVALAAEGGTGRLMVAEMLFDDDDDEQPGSEPAELEALARAWGKRRRLEPLELGTHKRPDGVVATATYLVRGCFVQVWFLSNGDRVVQASYVCPWDERDDEEADREAIVRSLRWS</sequence>
<dbReference type="Proteomes" id="UP000440224">
    <property type="component" value="Unassembled WGS sequence"/>
</dbReference>
<dbReference type="EMBL" id="WJIE01000006">
    <property type="protein sequence ID" value="MRG94420.1"/>
    <property type="molecule type" value="Genomic_DNA"/>
</dbReference>
<evidence type="ECO:0000313" key="2">
    <source>
        <dbReference type="Proteomes" id="UP000440224"/>
    </source>
</evidence>
<evidence type="ECO:0000313" key="1">
    <source>
        <dbReference type="EMBL" id="MRG94420.1"/>
    </source>
</evidence>
<gene>
    <name evidence="1" type="ORF">GF068_21225</name>
</gene>
<proteinExistence type="predicted"/>